<name>A0A498SHK9_ACAVI</name>
<evidence type="ECO:0000256" key="10">
    <source>
        <dbReference type="ARBA" id="ARBA00026071"/>
    </source>
</evidence>
<evidence type="ECO:0000256" key="8">
    <source>
        <dbReference type="ARBA" id="ARBA00022942"/>
    </source>
</evidence>
<evidence type="ECO:0000256" key="3">
    <source>
        <dbReference type="ARBA" id="ARBA00012039"/>
    </source>
</evidence>
<dbReference type="EMBL" id="UPTC01001170">
    <property type="protein sequence ID" value="VBB31282.1"/>
    <property type="molecule type" value="Genomic_DNA"/>
</dbReference>
<gene>
    <name evidence="12" type="ORF">NAV_LOCUS6073</name>
</gene>
<dbReference type="Gene3D" id="3.60.20.10">
    <property type="entry name" value="Glutamine Phosphoribosylpyrophosphate, subunit 1, domain 1"/>
    <property type="match status" value="1"/>
</dbReference>
<comment type="subunit">
    <text evidence="10">The 26S proteasome consists of a 20S proteasome core and two 19S regulatory subunits. The 20S proteasome core is composed of 28 subunits that are arranged in four stacked rings, resulting in a barrel-shaped structure. The two end rings are each formed by seven alpha subunits, and the two central rings are each formed by seven beta subunits. The catalytic chamber with the active sites is on the inside of the barrel.</text>
</comment>
<dbReference type="GO" id="GO:0005634">
    <property type="term" value="C:nucleus"/>
    <property type="evidence" value="ECO:0007669"/>
    <property type="project" value="UniProtKB-SubCell"/>
</dbReference>
<feature type="active site" description="Nucleophile" evidence="11">
    <location>
        <position position="43"/>
    </location>
</feature>
<protein>
    <recommendedName>
        <fullName evidence="3">proteasome endopeptidase complex</fullName>
        <ecNumber evidence="3">3.4.25.1</ecNumber>
    </recommendedName>
</protein>
<dbReference type="InterPro" id="IPR000243">
    <property type="entry name" value="Pept_T1A_subB"/>
</dbReference>
<dbReference type="GO" id="GO:0004298">
    <property type="term" value="F:threonine-type endopeptidase activity"/>
    <property type="evidence" value="ECO:0007669"/>
    <property type="project" value="UniProtKB-KW"/>
</dbReference>
<comment type="catalytic activity">
    <reaction evidence="1">
        <text>Cleavage of peptide bonds with very broad specificity.</text>
        <dbReference type="EC" id="3.4.25.1"/>
    </reaction>
</comment>
<dbReference type="Proteomes" id="UP000276991">
    <property type="component" value="Unassembled WGS sequence"/>
</dbReference>
<dbReference type="SUPFAM" id="SSF56235">
    <property type="entry name" value="N-terminal nucleophile aminohydrolases (Ntn hydrolases)"/>
    <property type="match status" value="1"/>
</dbReference>
<dbReference type="GO" id="GO:0005839">
    <property type="term" value="C:proteasome core complex"/>
    <property type="evidence" value="ECO:0007669"/>
    <property type="project" value="InterPro"/>
</dbReference>
<comment type="subcellular location">
    <subcellularLocation>
        <location evidence="2">Nucleus</location>
    </subcellularLocation>
</comment>
<evidence type="ECO:0000256" key="9">
    <source>
        <dbReference type="ARBA" id="ARBA00023242"/>
    </source>
</evidence>
<dbReference type="InterPro" id="IPR023333">
    <property type="entry name" value="Proteasome_suB-type"/>
</dbReference>
<organism evidence="12 13">
    <name type="scientific">Acanthocheilonema viteae</name>
    <name type="common">Filarial nematode worm</name>
    <name type="synonym">Dipetalonema viteae</name>
    <dbReference type="NCBI Taxonomy" id="6277"/>
    <lineage>
        <taxon>Eukaryota</taxon>
        <taxon>Metazoa</taxon>
        <taxon>Ecdysozoa</taxon>
        <taxon>Nematoda</taxon>
        <taxon>Chromadorea</taxon>
        <taxon>Rhabditida</taxon>
        <taxon>Spirurina</taxon>
        <taxon>Spiruromorpha</taxon>
        <taxon>Filarioidea</taxon>
        <taxon>Onchocercidae</taxon>
        <taxon>Acanthocheilonema</taxon>
    </lineage>
</organism>
<evidence type="ECO:0000256" key="11">
    <source>
        <dbReference type="PIRSR" id="PIRSR600243-1"/>
    </source>
</evidence>
<dbReference type="GO" id="GO:0005737">
    <property type="term" value="C:cytoplasm"/>
    <property type="evidence" value="ECO:0007669"/>
    <property type="project" value="TreeGrafter"/>
</dbReference>
<evidence type="ECO:0000256" key="2">
    <source>
        <dbReference type="ARBA" id="ARBA00004123"/>
    </source>
</evidence>
<keyword evidence="6" id="KW-0888">Threonine protease</keyword>
<dbReference type="InterPro" id="IPR001353">
    <property type="entry name" value="Proteasome_sua/b"/>
</dbReference>
<dbReference type="STRING" id="6277.A0A498SHK9"/>
<dbReference type="OrthoDB" id="429533at2759"/>
<accession>A0A498SHK9</accession>
<dbReference type="PROSITE" id="PS51476">
    <property type="entry name" value="PROTEASOME_BETA_2"/>
    <property type="match status" value="1"/>
</dbReference>
<dbReference type="AlphaFoldDB" id="A0A498SHK9"/>
<dbReference type="PANTHER" id="PTHR32194:SF4">
    <property type="entry name" value="PROTEASOME SUBUNIT BETA TYPE-7"/>
    <property type="match status" value="1"/>
</dbReference>
<reference evidence="12 13" key="1">
    <citation type="submission" date="2018-08" db="EMBL/GenBank/DDBJ databases">
        <authorList>
            <person name="Laetsch R D."/>
            <person name="Stevens L."/>
            <person name="Kumar S."/>
            <person name="Blaxter L. M."/>
        </authorList>
    </citation>
    <scope>NUCLEOTIDE SEQUENCE [LARGE SCALE GENOMIC DNA]</scope>
</reference>
<evidence type="ECO:0000256" key="6">
    <source>
        <dbReference type="ARBA" id="ARBA00022698"/>
    </source>
</evidence>
<keyword evidence="9" id="KW-0539">Nucleus</keyword>
<dbReference type="PRINTS" id="PR00141">
    <property type="entry name" value="PROTEASOME"/>
</dbReference>
<dbReference type="InterPro" id="IPR029055">
    <property type="entry name" value="Ntn_hydrolases_N"/>
</dbReference>
<dbReference type="PANTHER" id="PTHR32194">
    <property type="entry name" value="METALLOPROTEASE TLDD"/>
    <property type="match status" value="1"/>
</dbReference>
<evidence type="ECO:0000256" key="5">
    <source>
        <dbReference type="ARBA" id="ARBA00022670"/>
    </source>
</evidence>
<dbReference type="Pfam" id="PF00227">
    <property type="entry name" value="Proteasome"/>
    <property type="match status" value="1"/>
</dbReference>
<evidence type="ECO:0000256" key="4">
    <source>
        <dbReference type="ARBA" id="ARBA00022490"/>
    </source>
</evidence>
<dbReference type="EC" id="3.4.25.1" evidence="3"/>
<keyword evidence="8" id="KW-0647">Proteasome</keyword>
<dbReference type="GO" id="GO:0051603">
    <property type="term" value="P:proteolysis involved in protein catabolic process"/>
    <property type="evidence" value="ECO:0007669"/>
    <property type="project" value="InterPro"/>
</dbReference>
<evidence type="ECO:0000313" key="12">
    <source>
        <dbReference type="EMBL" id="VBB31282.1"/>
    </source>
</evidence>
<sequence>MTEVLHGDADIGCGDAFDFSNCARNMALEAIGMRPPTMRSTGTTIVAATYKDGLVMGADSRATAGNIIADKHCKKVYKITDSIYLCGAGTAADLHQVAKMLSAQLRLLELNTGKKARVVTALRRAKQHLFSYMGHVGAYLLIGGVDPTGPHLYQASNGYTQSKPFASEGSGSYAATTILERDFKTGMTQEEAVLLVRHALEAGMHGDNCSGNSLNFVIITSEATVFKGPEVPHFCVRPEPVELDYKFKLGSTNVLKQKEIKYDIIESMDISH</sequence>
<evidence type="ECO:0000256" key="7">
    <source>
        <dbReference type="ARBA" id="ARBA00022801"/>
    </source>
</evidence>
<keyword evidence="13" id="KW-1185">Reference proteome</keyword>
<keyword evidence="4" id="KW-0963">Cytoplasm</keyword>
<evidence type="ECO:0000313" key="13">
    <source>
        <dbReference type="Proteomes" id="UP000276991"/>
    </source>
</evidence>
<evidence type="ECO:0000256" key="1">
    <source>
        <dbReference type="ARBA" id="ARBA00001198"/>
    </source>
</evidence>
<proteinExistence type="predicted"/>
<keyword evidence="7" id="KW-0378">Hydrolase</keyword>
<keyword evidence="5" id="KW-0645">Protease</keyword>